<dbReference type="PANTHER" id="PTHR42930">
    <property type="entry name" value="PHOSPHATE-SPECIFIC TRANSPORT SYSTEM ACCESSORY PROTEIN PHOU"/>
    <property type="match status" value="1"/>
</dbReference>
<proteinExistence type="inferred from homology"/>
<evidence type="ECO:0000256" key="1">
    <source>
        <dbReference type="ARBA" id="ARBA00004496"/>
    </source>
</evidence>
<evidence type="ECO:0000256" key="5">
    <source>
        <dbReference type="ARBA" id="ARBA00022490"/>
    </source>
</evidence>
<dbReference type="AlphaFoldDB" id="A0A6N7IWL2"/>
<organism evidence="9 10">
    <name type="scientific">Candidatus Weimeria bifida</name>
    <dbReference type="NCBI Taxonomy" id="2599074"/>
    <lineage>
        <taxon>Bacteria</taxon>
        <taxon>Bacillati</taxon>
        <taxon>Bacillota</taxon>
        <taxon>Clostridia</taxon>
        <taxon>Lachnospirales</taxon>
        <taxon>Lachnospiraceae</taxon>
        <taxon>Candidatus Weimeria</taxon>
    </lineage>
</organism>
<dbReference type="GO" id="GO:0030643">
    <property type="term" value="P:intracellular phosphate ion homeostasis"/>
    <property type="evidence" value="ECO:0007669"/>
    <property type="project" value="InterPro"/>
</dbReference>
<evidence type="ECO:0000256" key="7">
    <source>
        <dbReference type="PIRNR" id="PIRNR003107"/>
    </source>
</evidence>
<comment type="function">
    <text evidence="7">Plays a role in the regulation of phosphate uptake.</text>
</comment>
<keyword evidence="6 7" id="KW-0592">Phosphate transport</keyword>
<dbReference type="InterPro" id="IPR038078">
    <property type="entry name" value="PhoU-like_sf"/>
</dbReference>
<protein>
    <recommendedName>
        <fullName evidence="7">Phosphate-specific transport system accessory protein PhoU</fullName>
    </recommendedName>
</protein>
<feature type="domain" description="PhoU" evidence="8">
    <location>
        <begin position="16"/>
        <end position="104"/>
    </location>
</feature>
<accession>A0A6N7IWL2</accession>
<dbReference type="EMBL" id="VOGC01000002">
    <property type="protein sequence ID" value="MQN00589.1"/>
    <property type="molecule type" value="Genomic_DNA"/>
</dbReference>
<dbReference type="Pfam" id="PF01895">
    <property type="entry name" value="PhoU"/>
    <property type="match status" value="2"/>
</dbReference>
<evidence type="ECO:0000256" key="3">
    <source>
        <dbReference type="ARBA" id="ARBA00011738"/>
    </source>
</evidence>
<keyword evidence="10" id="KW-1185">Reference proteome</keyword>
<comment type="subunit">
    <text evidence="3 7">Homodimer.</text>
</comment>
<name>A0A6N7IWL2_9FIRM</name>
<dbReference type="SUPFAM" id="SSF109755">
    <property type="entry name" value="PhoU-like"/>
    <property type="match status" value="1"/>
</dbReference>
<keyword evidence="4 7" id="KW-0813">Transport</keyword>
<evidence type="ECO:0000313" key="9">
    <source>
        <dbReference type="EMBL" id="MQN00589.1"/>
    </source>
</evidence>
<dbReference type="Gene3D" id="1.20.58.220">
    <property type="entry name" value="Phosphate transport system protein phou homolog 2, domain 2"/>
    <property type="match status" value="2"/>
</dbReference>
<dbReference type="InterPro" id="IPR026022">
    <property type="entry name" value="PhoU_dom"/>
</dbReference>
<evidence type="ECO:0000256" key="6">
    <source>
        <dbReference type="ARBA" id="ARBA00022592"/>
    </source>
</evidence>
<keyword evidence="5 7" id="KW-0963">Cytoplasm</keyword>
<dbReference type="GO" id="GO:0006817">
    <property type="term" value="P:phosphate ion transport"/>
    <property type="evidence" value="ECO:0007669"/>
    <property type="project" value="UniProtKB-KW"/>
</dbReference>
<gene>
    <name evidence="9" type="primary">phoU</name>
    <name evidence="9" type="ORF">FRC54_01105</name>
</gene>
<evidence type="ECO:0000259" key="8">
    <source>
        <dbReference type="Pfam" id="PF01895"/>
    </source>
</evidence>
<comment type="caution">
    <text evidence="9">The sequence shown here is derived from an EMBL/GenBank/DDBJ whole genome shotgun (WGS) entry which is preliminary data.</text>
</comment>
<dbReference type="PANTHER" id="PTHR42930:SF3">
    <property type="entry name" value="PHOSPHATE-SPECIFIC TRANSPORT SYSTEM ACCESSORY PROTEIN PHOU"/>
    <property type="match status" value="1"/>
</dbReference>
<evidence type="ECO:0000256" key="2">
    <source>
        <dbReference type="ARBA" id="ARBA00008107"/>
    </source>
</evidence>
<dbReference type="NCBIfam" id="TIGR02135">
    <property type="entry name" value="phoU_full"/>
    <property type="match status" value="1"/>
</dbReference>
<evidence type="ECO:0000313" key="10">
    <source>
        <dbReference type="Proteomes" id="UP000460257"/>
    </source>
</evidence>
<dbReference type="GO" id="GO:0045936">
    <property type="term" value="P:negative regulation of phosphate metabolic process"/>
    <property type="evidence" value="ECO:0007669"/>
    <property type="project" value="InterPro"/>
</dbReference>
<dbReference type="FunFam" id="1.20.58.220:FF:000004">
    <property type="entry name" value="Phosphate-specific transport system accessory protein PhoU"/>
    <property type="match status" value="1"/>
</dbReference>
<comment type="subcellular location">
    <subcellularLocation>
        <location evidence="1 7">Cytoplasm</location>
    </subcellularLocation>
</comment>
<sequence>MRDNFNAELKELNSELVEMGKMCVDAIHRDVDALADEKQGDIEEIKKVSENIAKKQQEIEDLCYSLIIKEQPVAGDLRMIHTASNVIIDMQRIGVNAYDVAEIIPYVADSQLKTQVPILMMADAASYMVSKSVESLVNRDSDQARKIIAYDDEVDDLFDEVKASVIEAIRGDKKKDASPGIDIMMIAKYFERMGDHSESIARHVLHLLNQ</sequence>
<comment type="similarity">
    <text evidence="2 7">Belongs to the PhoU family.</text>
</comment>
<dbReference type="GO" id="GO:0005737">
    <property type="term" value="C:cytoplasm"/>
    <property type="evidence" value="ECO:0007669"/>
    <property type="project" value="UniProtKB-SubCell"/>
</dbReference>
<dbReference type="PIRSF" id="PIRSF003107">
    <property type="entry name" value="PhoU"/>
    <property type="match status" value="1"/>
</dbReference>
<evidence type="ECO:0000256" key="4">
    <source>
        <dbReference type="ARBA" id="ARBA00022448"/>
    </source>
</evidence>
<reference evidence="9" key="1">
    <citation type="journal article" date="2020" name="Appl. Environ. Microbiol.">
        <title>Medium-Chain Fatty Acid Synthesis by 'Candidatus Weimeria bifida' gen. nov., sp. nov., and 'Candidatus Pseudoramibacter fermentans' sp. nov.</title>
        <authorList>
            <person name="Scarborough M.J."/>
            <person name="Myers K.S."/>
            <person name="Donohue T.J."/>
            <person name="Noguera D.R."/>
        </authorList>
    </citation>
    <scope>NUCLEOTIDE SEQUENCE</scope>
    <source>
        <strain evidence="9">LCO1.1</strain>
    </source>
</reference>
<feature type="domain" description="PhoU" evidence="8">
    <location>
        <begin position="120"/>
        <end position="203"/>
    </location>
</feature>
<dbReference type="InterPro" id="IPR028366">
    <property type="entry name" value="PhoU"/>
</dbReference>
<dbReference type="Proteomes" id="UP000460257">
    <property type="component" value="Unassembled WGS sequence"/>
</dbReference>